<proteinExistence type="predicted"/>
<feature type="region of interest" description="Disordered" evidence="1">
    <location>
        <begin position="20"/>
        <end position="47"/>
    </location>
</feature>
<dbReference type="EMBL" id="PKMF04000059">
    <property type="protein sequence ID" value="KAK7854021.1"/>
    <property type="molecule type" value="Genomic_DNA"/>
</dbReference>
<dbReference type="InterPro" id="IPR004158">
    <property type="entry name" value="DUF247_pln"/>
</dbReference>
<comment type="caution">
    <text evidence="2">The sequence shown here is derived from an EMBL/GenBank/DDBJ whole genome shotgun (WGS) entry which is preliminary data.</text>
</comment>
<gene>
    <name evidence="2" type="ORF">CFP56_033755</name>
</gene>
<organism evidence="2 3">
    <name type="scientific">Quercus suber</name>
    <name type="common">Cork oak</name>
    <dbReference type="NCBI Taxonomy" id="58331"/>
    <lineage>
        <taxon>Eukaryota</taxon>
        <taxon>Viridiplantae</taxon>
        <taxon>Streptophyta</taxon>
        <taxon>Embryophyta</taxon>
        <taxon>Tracheophyta</taxon>
        <taxon>Spermatophyta</taxon>
        <taxon>Magnoliopsida</taxon>
        <taxon>eudicotyledons</taxon>
        <taxon>Gunneridae</taxon>
        <taxon>Pentapetalae</taxon>
        <taxon>rosids</taxon>
        <taxon>fabids</taxon>
        <taxon>Fagales</taxon>
        <taxon>Fagaceae</taxon>
        <taxon>Quercus</taxon>
    </lineage>
</organism>
<dbReference type="AlphaFoldDB" id="A0AAW0LSR6"/>
<dbReference type="PANTHER" id="PTHR31170">
    <property type="entry name" value="BNAC04G53230D PROTEIN"/>
    <property type="match status" value="1"/>
</dbReference>
<dbReference type="PANTHER" id="PTHR31170:SF25">
    <property type="entry name" value="BNAA09G04570D PROTEIN"/>
    <property type="match status" value="1"/>
</dbReference>
<name>A0AAW0LSR6_QUESU</name>
<dbReference type="Proteomes" id="UP000237347">
    <property type="component" value="Unassembled WGS sequence"/>
</dbReference>
<protein>
    <submittedName>
        <fullName evidence="2">Upf0481 protein</fullName>
    </submittedName>
</protein>
<feature type="compositionally biased region" description="Low complexity" evidence="1">
    <location>
        <begin position="20"/>
        <end position="30"/>
    </location>
</feature>
<accession>A0AAW0LSR6</accession>
<sequence length="104" mass="11673">MAFQRLQSKLISRTIIEGLSSASSQEGSESITKASVQDSEGETPTNAVAKEPLKCLIFKVPAHVREVDERAYNPKVVSIGPFHHDELGLRFMEAQKLRFYNRLL</sequence>
<keyword evidence="3" id="KW-1185">Reference proteome</keyword>
<evidence type="ECO:0000256" key="1">
    <source>
        <dbReference type="SAM" id="MobiDB-lite"/>
    </source>
</evidence>
<evidence type="ECO:0000313" key="3">
    <source>
        <dbReference type="Proteomes" id="UP000237347"/>
    </source>
</evidence>
<reference evidence="2 3" key="1">
    <citation type="journal article" date="2018" name="Sci. Data">
        <title>The draft genome sequence of cork oak.</title>
        <authorList>
            <person name="Ramos A.M."/>
            <person name="Usie A."/>
            <person name="Barbosa P."/>
            <person name="Barros P.M."/>
            <person name="Capote T."/>
            <person name="Chaves I."/>
            <person name="Simoes F."/>
            <person name="Abreu I."/>
            <person name="Carrasquinho I."/>
            <person name="Faro C."/>
            <person name="Guimaraes J.B."/>
            <person name="Mendonca D."/>
            <person name="Nobrega F."/>
            <person name="Rodrigues L."/>
            <person name="Saibo N.J.M."/>
            <person name="Varela M.C."/>
            <person name="Egas C."/>
            <person name="Matos J."/>
            <person name="Miguel C.M."/>
            <person name="Oliveira M.M."/>
            <person name="Ricardo C.P."/>
            <person name="Goncalves S."/>
        </authorList>
    </citation>
    <scope>NUCLEOTIDE SEQUENCE [LARGE SCALE GENOMIC DNA]</scope>
    <source>
        <strain evidence="3">cv. HL8</strain>
    </source>
</reference>
<feature type="compositionally biased region" description="Polar residues" evidence="1">
    <location>
        <begin position="31"/>
        <end position="46"/>
    </location>
</feature>
<evidence type="ECO:0000313" key="2">
    <source>
        <dbReference type="EMBL" id="KAK7854021.1"/>
    </source>
</evidence>
<dbReference type="Pfam" id="PF03140">
    <property type="entry name" value="DUF247"/>
    <property type="match status" value="1"/>
</dbReference>